<evidence type="ECO:0000313" key="5">
    <source>
        <dbReference type="Proteomes" id="UP000008810"/>
    </source>
</evidence>
<evidence type="ECO:0000259" key="1">
    <source>
        <dbReference type="Pfam" id="PF08268"/>
    </source>
</evidence>
<dbReference type="SUPFAM" id="SSF81383">
    <property type="entry name" value="F-box domain"/>
    <property type="match status" value="1"/>
</dbReference>
<proteinExistence type="predicted"/>
<dbReference type="OrthoDB" id="692259at2759"/>
<dbReference type="Gene3D" id="1.20.1280.50">
    <property type="match status" value="1"/>
</dbReference>
<reference evidence="3 4" key="1">
    <citation type="journal article" date="2010" name="Nature">
        <title>Genome sequencing and analysis of the model grass Brachypodium distachyon.</title>
        <authorList>
            <consortium name="International Brachypodium Initiative"/>
        </authorList>
    </citation>
    <scope>NUCLEOTIDE SEQUENCE [LARGE SCALE GENOMIC DNA]</scope>
    <source>
        <strain evidence="3 4">Bd21</strain>
    </source>
</reference>
<sequence>MAAYSEPVAWRTRGRRRQAAAIAVLHPDVLIWEILARLPAATLLRCRAVCRAWSGIPSDPGFLLAHHCRQPSLPLFVLRESSTDAANPDRGRPLLGLDRRHLDGYVGVGPFALHASCDGLLLVSHRRRFTICNPATRQHAPVPGLDAAGSCTKVEALYPHRPSGEYRVLYWHDDQTKNNGDEVCCYILGVPRARKRCSVPIVPAACLGIACAVMQCSHCSRPPPVMFRGCLHWDPPRHRPSGGASLVFDTVAESFRPMRLPDAAGCCTRLHDMEGLLGLSCFDDSSTVAKLWVLEDYEREVWSLKHKINFSSVSTCNIAKESRHLVLSHEGDMLLYRNSSSKEGDMPSYSNSRSSYMVHSAEGKFLEEFQ</sequence>
<dbReference type="AlphaFoldDB" id="I1IJG4"/>
<evidence type="ECO:0000259" key="2">
    <source>
        <dbReference type="Pfam" id="PF12937"/>
    </source>
</evidence>
<dbReference type="KEGG" id="bdi:112268630"/>
<dbReference type="Proteomes" id="UP000008810">
    <property type="component" value="Chromosome 4"/>
</dbReference>
<dbReference type="Pfam" id="PF08268">
    <property type="entry name" value="FBA_3"/>
    <property type="match status" value="1"/>
</dbReference>
<feature type="domain" description="F-box" evidence="2">
    <location>
        <begin position="27"/>
        <end position="69"/>
    </location>
</feature>
<dbReference type="STRING" id="15368.I1IJG4"/>
<dbReference type="Gramene" id="KQJ87313">
    <property type="protein sequence ID" value="KQJ87313"/>
    <property type="gene ID" value="BRADI_4g10320v3"/>
</dbReference>
<dbReference type="InterPro" id="IPR050233">
    <property type="entry name" value="A_thaliana_F-box"/>
</dbReference>
<reference evidence="4" key="3">
    <citation type="submission" date="2018-08" db="UniProtKB">
        <authorList>
            <consortium name="EnsemblPlants"/>
        </authorList>
    </citation>
    <scope>IDENTIFICATION</scope>
    <source>
        <strain evidence="4">cv. Bd21</strain>
    </source>
</reference>
<dbReference type="eggNOG" id="ENOG502S45U">
    <property type="taxonomic scope" value="Eukaryota"/>
</dbReference>
<dbReference type="InterPro" id="IPR013187">
    <property type="entry name" value="F-box-assoc_dom_typ3"/>
</dbReference>
<reference evidence="3" key="2">
    <citation type="submission" date="2017-06" db="EMBL/GenBank/DDBJ databases">
        <title>WGS assembly of Brachypodium distachyon.</title>
        <authorList>
            <consortium name="The International Brachypodium Initiative"/>
            <person name="Lucas S."/>
            <person name="Harmon-Smith M."/>
            <person name="Lail K."/>
            <person name="Tice H."/>
            <person name="Grimwood J."/>
            <person name="Bruce D."/>
            <person name="Barry K."/>
            <person name="Shu S."/>
            <person name="Lindquist E."/>
            <person name="Wang M."/>
            <person name="Pitluck S."/>
            <person name="Vogel J.P."/>
            <person name="Garvin D.F."/>
            <person name="Mockler T.C."/>
            <person name="Schmutz J."/>
            <person name="Rokhsar D."/>
            <person name="Bevan M.W."/>
        </authorList>
    </citation>
    <scope>NUCLEOTIDE SEQUENCE</scope>
    <source>
        <strain evidence="3">Bd21</strain>
    </source>
</reference>
<dbReference type="PANTHER" id="PTHR47993">
    <property type="entry name" value="OS09G0372900 PROTEIN-RELATED"/>
    <property type="match status" value="1"/>
</dbReference>
<feature type="domain" description="F-box associated beta-propeller type 3" evidence="1">
    <location>
        <begin position="115"/>
        <end position="339"/>
    </location>
</feature>
<keyword evidence="5" id="KW-1185">Reference proteome</keyword>
<dbReference type="GeneID" id="112268630"/>
<evidence type="ECO:0008006" key="6">
    <source>
        <dbReference type="Google" id="ProtNLM"/>
    </source>
</evidence>
<dbReference type="InterPro" id="IPR017451">
    <property type="entry name" value="F-box-assoc_interact_dom"/>
</dbReference>
<name>I1IJG4_BRADI</name>
<evidence type="ECO:0000313" key="4">
    <source>
        <dbReference type="EnsemblPlants" id="KQJ87313"/>
    </source>
</evidence>
<dbReference type="EMBL" id="CM000883">
    <property type="protein sequence ID" value="KQJ87313.1"/>
    <property type="molecule type" value="Genomic_DNA"/>
</dbReference>
<dbReference type="InterPro" id="IPR001810">
    <property type="entry name" value="F-box_dom"/>
</dbReference>
<accession>I1IJG4</accession>
<organism evidence="3">
    <name type="scientific">Brachypodium distachyon</name>
    <name type="common">Purple false brome</name>
    <name type="synonym">Trachynia distachya</name>
    <dbReference type="NCBI Taxonomy" id="15368"/>
    <lineage>
        <taxon>Eukaryota</taxon>
        <taxon>Viridiplantae</taxon>
        <taxon>Streptophyta</taxon>
        <taxon>Embryophyta</taxon>
        <taxon>Tracheophyta</taxon>
        <taxon>Spermatophyta</taxon>
        <taxon>Magnoliopsida</taxon>
        <taxon>Liliopsida</taxon>
        <taxon>Poales</taxon>
        <taxon>Poaceae</taxon>
        <taxon>BOP clade</taxon>
        <taxon>Pooideae</taxon>
        <taxon>Stipodae</taxon>
        <taxon>Brachypodieae</taxon>
        <taxon>Brachypodium</taxon>
    </lineage>
</organism>
<dbReference type="EnsemblPlants" id="KQJ87313">
    <property type="protein sequence ID" value="KQJ87313"/>
    <property type="gene ID" value="BRADI_4g10320v3"/>
</dbReference>
<evidence type="ECO:0000313" key="3">
    <source>
        <dbReference type="EMBL" id="KQJ87313.1"/>
    </source>
</evidence>
<dbReference type="RefSeq" id="XP_024310295.1">
    <property type="nucleotide sequence ID" value="XM_024454527.1"/>
</dbReference>
<dbReference type="PANTHER" id="PTHR47993:SF93">
    <property type="entry name" value="OS04G0195100 PROTEIN"/>
    <property type="match status" value="1"/>
</dbReference>
<dbReference type="NCBIfam" id="TIGR01640">
    <property type="entry name" value="F_box_assoc_1"/>
    <property type="match status" value="1"/>
</dbReference>
<dbReference type="OMA" id="VATICCC"/>
<gene>
    <name evidence="4" type="primary">LOC112268630</name>
    <name evidence="3" type="ORF">BRADI_4g10320v3</name>
</gene>
<dbReference type="HOGENOM" id="CLU_032609_0_0_1"/>
<dbReference type="Pfam" id="PF12937">
    <property type="entry name" value="F-box-like"/>
    <property type="match status" value="1"/>
</dbReference>
<protein>
    <recommendedName>
        <fullName evidence="6">F-box domain-containing protein</fullName>
    </recommendedName>
</protein>
<dbReference type="InterPro" id="IPR036047">
    <property type="entry name" value="F-box-like_dom_sf"/>
</dbReference>